<feature type="transmembrane region" description="Helical" evidence="6">
    <location>
        <begin position="298"/>
        <end position="322"/>
    </location>
</feature>
<gene>
    <name evidence="8" type="ORF">QT711_02680</name>
</gene>
<keyword evidence="5 6" id="KW-0472">Membrane</keyword>
<feature type="transmembrane region" description="Helical" evidence="6">
    <location>
        <begin position="232"/>
        <end position="253"/>
    </location>
</feature>
<dbReference type="PANTHER" id="PTHR23526">
    <property type="entry name" value="INTEGRAL MEMBRANE TRANSPORT PROTEIN-RELATED"/>
    <property type="match status" value="1"/>
</dbReference>
<keyword evidence="9" id="KW-1185">Reference proteome</keyword>
<feature type="transmembrane region" description="Helical" evidence="6">
    <location>
        <begin position="265"/>
        <end position="286"/>
    </location>
</feature>
<name>A0ABU4G554_9BACL</name>
<keyword evidence="3 6" id="KW-0812">Transmembrane</keyword>
<accession>A0ABU4G554</accession>
<dbReference type="SUPFAM" id="SSF103473">
    <property type="entry name" value="MFS general substrate transporter"/>
    <property type="match status" value="1"/>
</dbReference>
<dbReference type="PANTHER" id="PTHR23526:SF2">
    <property type="entry name" value="MAJOR FACILITATOR SUPERFAMILY (MFS) PROFILE DOMAIN-CONTAINING PROTEIN"/>
    <property type="match status" value="1"/>
</dbReference>
<evidence type="ECO:0000256" key="1">
    <source>
        <dbReference type="ARBA" id="ARBA00004651"/>
    </source>
</evidence>
<feature type="transmembrane region" description="Helical" evidence="6">
    <location>
        <begin position="156"/>
        <end position="175"/>
    </location>
</feature>
<dbReference type="PROSITE" id="PS50850">
    <property type="entry name" value="MFS"/>
    <property type="match status" value="1"/>
</dbReference>
<evidence type="ECO:0000256" key="6">
    <source>
        <dbReference type="SAM" id="Phobius"/>
    </source>
</evidence>
<feature type="transmembrane region" description="Helical" evidence="6">
    <location>
        <begin position="86"/>
        <end position="108"/>
    </location>
</feature>
<proteinExistence type="predicted"/>
<dbReference type="Pfam" id="PF07690">
    <property type="entry name" value="MFS_1"/>
    <property type="match status" value="1"/>
</dbReference>
<feature type="domain" description="Major facilitator superfamily (MFS) profile" evidence="7">
    <location>
        <begin position="164"/>
        <end position="418"/>
    </location>
</feature>
<reference evidence="8 9" key="1">
    <citation type="submission" date="2023-06" db="EMBL/GenBank/DDBJ databases">
        <title>Sporosarcina sp. nov., isolated from Korean traditional fermented seafood 'Jeotgal'.</title>
        <authorList>
            <person name="Yang A.I."/>
            <person name="Shin N.-R."/>
        </authorList>
    </citation>
    <scope>NUCLEOTIDE SEQUENCE [LARGE SCALE GENOMIC DNA]</scope>
    <source>
        <strain evidence="8 9">KCTC13119</strain>
    </source>
</reference>
<feature type="transmembrane region" description="Helical" evidence="6">
    <location>
        <begin position="114"/>
        <end position="135"/>
    </location>
</feature>
<evidence type="ECO:0000259" key="7">
    <source>
        <dbReference type="PROSITE" id="PS50850"/>
    </source>
</evidence>
<dbReference type="Proteomes" id="UP001282284">
    <property type="component" value="Unassembled WGS sequence"/>
</dbReference>
<feature type="transmembrane region" description="Helical" evidence="6">
    <location>
        <begin position="181"/>
        <end position="203"/>
    </location>
</feature>
<dbReference type="InterPro" id="IPR052528">
    <property type="entry name" value="Sugar_transport-like"/>
</dbReference>
<evidence type="ECO:0000256" key="4">
    <source>
        <dbReference type="ARBA" id="ARBA00022989"/>
    </source>
</evidence>
<organism evidence="8 9">
    <name type="scientific">Sporosarcina saromensis</name>
    <dbReference type="NCBI Taxonomy" id="359365"/>
    <lineage>
        <taxon>Bacteria</taxon>
        <taxon>Bacillati</taxon>
        <taxon>Bacillota</taxon>
        <taxon>Bacilli</taxon>
        <taxon>Bacillales</taxon>
        <taxon>Caryophanaceae</taxon>
        <taxon>Sporosarcina</taxon>
    </lineage>
</organism>
<comment type="caution">
    <text evidence="8">The sequence shown here is derived from an EMBL/GenBank/DDBJ whole genome shotgun (WGS) entry which is preliminary data.</text>
</comment>
<feature type="transmembrane region" description="Helical" evidence="6">
    <location>
        <begin position="386"/>
        <end position="407"/>
    </location>
</feature>
<feature type="transmembrane region" description="Helical" evidence="6">
    <location>
        <begin position="60"/>
        <end position="77"/>
    </location>
</feature>
<feature type="transmembrane region" description="Helical" evidence="6">
    <location>
        <begin position="21"/>
        <end position="48"/>
    </location>
</feature>
<feature type="transmembrane region" description="Helical" evidence="6">
    <location>
        <begin position="357"/>
        <end position="380"/>
    </location>
</feature>
<evidence type="ECO:0000256" key="3">
    <source>
        <dbReference type="ARBA" id="ARBA00022692"/>
    </source>
</evidence>
<evidence type="ECO:0000313" key="8">
    <source>
        <dbReference type="EMBL" id="MDW0112074.1"/>
    </source>
</evidence>
<evidence type="ECO:0000256" key="5">
    <source>
        <dbReference type="ARBA" id="ARBA00023136"/>
    </source>
</evidence>
<keyword evidence="2" id="KW-0813">Transport</keyword>
<evidence type="ECO:0000313" key="9">
    <source>
        <dbReference type="Proteomes" id="UP001282284"/>
    </source>
</evidence>
<keyword evidence="4 6" id="KW-1133">Transmembrane helix</keyword>
<dbReference type="InterPro" id="IPR011701">
    <property type="entry name" value="MFS"/>
</dbReference>
<comment type="subcellular location">
    <subcellularLocation>
        <location evidence="1">Cell membrane</location>
        <topology evidence="1">Multi-pass membrane protein</topology>
    </subcellularLocation>
</comment>
<feature type="transmembrane region" description="Helical" evidence="6">
    <location>
        <begin position="328"/>
        <end position="345"/>
    </location>
</feature>
<dbReference type="InterPro" id="IPR020846">
    <property type="entry name" value="MFS_dom"/>
</dbReference>
<dbReference type="InterPro" id="IPR036259">
    <property type="entry name" value="MFS_trans_sf"/>
</dbReference>
<evidence type="ECO:0000256" key="2">
    <source>
        <dbReference type="ARBA" id="ARBA00022448"/>
    </source>
</evidence>
<sequence>MRSRKIFQKHGVQMRTYNEKISIYHGMATTIAVNFSNNFFPIFAMTILGATNYQVGLINSLPPFMALVMTIPAAILLNRAHLQKKLVAMSVLIARLMFLLIIALVNIPSQPAQAWLFLIIVALMNLPNTVANIGWQTFISSLVKDSRRGQFFSDRNRLLTIVGLISTLSIGIIMKDASANVVAYQVLFGIAFCFGLLEVYLLLKHEEEPLKTDGLVGKKKAMDWTIFKHKNYVAFLIAALVFNLGWQMAWGIFNIYHVRVVGATIFWISMFSVGSMLAQFISFPVWRKWAEKRSNTLVFVWAAIGMATTPFLTVLSTNLYYITLIQTSSGFFLAGIVLLLFNLLLEQSPEAVRTYCITTYNVLLSVVAVIAPQIGILLLDTLGVDVAMYINSAVRFFSALLFFIVYLKYAKSVKQLTS</sequence>
<dbReference type="Gene3D" id="1.20.1250.20">
    <property type="entry name" value="MFS general substrate transporter like domains"/>
    <property type="match status" value="2"/>
</dbReference>
<dbReference type="EMBL" id="JAUBDI010000002">
    <property type="protein sequence ID" value="MDW0112074.1"/>
    <property type="molecule type" value="Genomic_DNA"/>
</dbReference>
<protein>
    <submittedName>
        <fullName evidence="8">MFS transporter</fullName>
    </submittedName>
</protein>